<feature type="transmembrane region" description="Helical" evidence="5">
    <location>
        <begin position="398"/>
        <end position="423"/>
    </location>
</feature>
<feature type="transmembrane region" description="Helical" evidence="5">
    <location>
        <begin position="41"/>
        <end position="63"/>
    </location>
</feature>
<dbReference type="Gene3D" id="1.20.1250.20">
    <property type="entry name" value="MFS general substrate transporter like domains"/>
    <property type="match status" value="2"/>
</dbReference>
<keyword evidence="8" id="KW-1185">Reference proteome</keyword>
<dbReference type="PANTHER" id="PTHR42718">
    <property type="entry name" value="MAJOR FACILITATOR SUPERFAMILY MULTIDRUG TRANSPORTER MFSC"/>
    <property type="match status" value="1"/>
</dbReference>
<evidence type="ECO:0000256" key="1">
    <source>
        <dbReference type="ARBA" id="ARBA00004141"/>
    </source>
</evidence>
<feature type="transmembrane region" description="Helical" evidence="5">
    <location>
        <begin position="134"/>
        <end position="159"/>
    </location>
</feature>
<feature type="transmembrane region" description="Helical" evidence="5">
    <location>
        <begin position="202"/>
        <end position="225"/>
    </location>
</feature>
<evidence type="ECO:0000313" key="7">
    <source>
        <dbReference type="EMBL" id="RDW66966.1"/>
    </source>
</evidence>
<evidence type="ECO:0000313" key="8">
    <source>
        <dbReference type="Proteomes" id="UP000256328"/>
    </source>
</evidence>
<dbReference type="Pfam" id="PF07690">
    <property type="entry name" value="MFS_1"/>
    <property type="match status" value="1"/>
</dbReference>
<feature type="transmembrane region" description="Helical" evidence="5">
    <location>
        <begin position="345"/>
        <end position="366"/>
    </location>
</feature>
<reference evidence="7 8" key="1">
    <citation type="journal article" date="2018" name="IMA Fungus">
        <title>IMA Genome-F 9: Draft genome sequence of Annulohypoxylon stygium, Aspergillus mulundensis, Berkeleyomyces basicola (syn. Thielaviopsis basicola), Ceratocystis smalleyi, two Cercospora beticola strains, Coleophoma cylindrospora, Fusarium fracticaudum, Phialophora cf. hyalina, and Morchella septimelata.</title>
        <authorList>
            <person name="Wingfield B.D."/>
            <person name="Bills G.F."/>
            <person name="Dong Y."/>
            <person name="Huang W."/>
            <person name="Nel W.J."/>
            <person name="Swalarsk-Parry B.S."/>
            <person name="Vaghefi N."/>
            <person name="Wilken P.M."/>
            <person name="An Z."/>
            <person name="de Beer Z.W."/>
            <person name="De Vos L."/>
            <person name="Chen L."/>
            <person name="Duong T.A."/>
            <person name="Gao Y."/>
            <person name="Hammerbacher A."/>
            <person name="Kikkert J.R."/>
            <person name="Li Y."/>
            <person name="Li H."/>
            <person name="Li K."/>
            <person name="Li Q."/>
            <person name="Liu X."/>
            <person name="Ma X."/>
            <person name="Naidoo K."/>
            <person name="Pethybridge S.J."/>
            <person name="Sun J."/>
            <person name="Steenkamp E.T."/>
            <person name="van der Nest M.A."/>
            <person name="van Wyk S."/>
            <person name="Wingfield M.J."/>
            <person name="Xiong C."/>
            <person name="Yue Q."/>
            <person name="Zhang X."/>
        </authorList>
    </citation>
    <scope>NUCLEOTIDE SEQUENCE [LARGE SCALE GENOMIC DNA]</scope>
    <source>
        <strain evidence="7 8">BP5796</strain>
    </source>
</reference>
<feature type="transmembrane region" description="Helical" evidence="5">
    <location>
        <begin position="435"/>
        <end position="454"/>
    </location>
</feature>
<evidence type="ECO:0000256" key="5">
    <source>
        <dbReference type="SAM" id="Phobius"/>
    </source>
</evidence>
<accession>A0A3D8QYU0</accession>
<keyword evidence="2 5" id="KW-0812">Transmembrane</keyword>
<dbReference type="PROSITE" id="PS50850">
    <property type="entry name" value="MFS"/>
    <property type="match status" value="1"/>
</dbReference>
<dbReference type="InterPro" id="IPR011701">
    <property type="entry name" value="MFS"/>
</dbReference>
<dbReference type="SUPFAM" id="SSF103473">
    <property type="entry name" value="MFS general substrate transporter"/>
    <property type="match status" value="1"/>
</dbReference>
<name>A0A3D8QYU0_9HELO</name>
<evidence type="ECO:0000259" key="6">
    <source>
        <dbReference type="PROSITE" id="PS50850"/>
    </source>
</evidence>
<comment type="subcellular location">
    <subcellularLocation>
        <location evidence="1">Membrane</location>
        <topology evidence="1">Multi-pass membrane protein</topology>
    </subcellularLocation>
</comment>
<dbReference type="InterPro" id="IPR020846">
    <property type="entry name" value="MFS_dom"/>
</dbReference>
<gene>
    <name evidence="7" type="ORF">BP5796_09715</name>
</gene>
<feature type="transmembrane region" description="Helical" evidence="5">
    <location>
        <begin position="269"/>
        <end position="290"/>
    </location>
</feature>
<keyword evidence="3 5" id="KW-1133">Transmembrane helix</keyword>
<evidence type="ECO:0000256" key="3">
    <source>
        <dbReference type="ARBA" id="ARBA00022989"/>
    </source>
</evidence>
<feature type="transmembrane region" description="Helical" evidence="5">
    <location>
        <begin position="171"/>
        <end position="190"/>
    </location>
</feature>
<keyword evidence="4 5" id="KW-0472">Membrane</keyword>
<evidence type="ECO:0000256" key="4">
    <source>
        <dbReference type="ARBA" id="ARBA00023136"/>
    </source>
</evidence>
<dbReference type="EMBL" id="PDLN01000014">
    <property type="protein sequence ID" value="RDW66966.1"/>
    <property type="molecule type" value="Genomic_DNA"/>
</dbReference>
<feature type="transmembrane region" description="Helical" evidence="5">
    <location>
        <begin position="237"/>
        <end position="257"/>
    </location>
</feature>
<proteinExistence type="predicted"/>
<dbReference type="InterPro" id="IPR036259">
    <property type="entry name" value="MFS_trans_sf"/>
</dbReference>
<feature type="domain" description="Major facilitator superfamily (MFS) profile" evidence="6">
    <location>
        <begin position="47"/>
        <end position="497"/>
    </location>
</feature>
<feature type="transmembrane region" description="Helical" evidence="5">
    <location>
        <begin position="474"/>
        <end position="493"/>
    </location>
</feature>
<sequence length="532" mass="57453">MVALPPSPEPGTQKEETAMFYPTKAEIERLGRQRPDVFKSWWAEVGFAFSLLASTLMAEYFVSGFNILLPVLSEALDIPPESRTWPASVFSLVTGALLLPFGRLIDMYGANVVFISGLVWFAIWSLVAGFSRNAMMLIVCRALQGFGPAAFLPSGIMLIGTIYRPGPRKNMVFSLYGAFAPIGFFSGIFVGGISGEILAWNWYFWIGTILLFIVSVVAFATVPSLPSNAQGSHKPKMDFWGALTIVSGLVLVIFAITDSSHAPKGWSTPYIYITFCLGALSLGGAVYIEGWVADDPLLPFDLFQVQYMKPLVVSLFFGYGVFGIFLFYASFYIETVLSVSPLLTTAWFAPMVAGGLILSTVGGFTLHLLPGKIVLIISSLGYLTCVLLFALIPENPNYWAYIFPSMLCATLGVDVTYSVSNVFITTSLPKHRQGLAGALINSILFLGISFFLGIADLVVAKTESSGTRGSYKAAFWFAVACAAVGLILVVGFVDVGKASSDLTVEEKAGLEAELAERENHKATGTVVSQTPP</sequence>
<organism evidence="7 8">
    <name type="scientific">Coleophoma crateriformis</name>
    <dbReference type="NCBI Taxonomy" id="565419"/>
    <lineage>
        <taxon>Eukaryota</taxon>
        <taxon>Fungi</taxon>
        <taxon>Dikarya</taxon>
        <taxon>Ascomycota</taxon>
        <taxon>Pezizomycotina</taxon>
        <taxon>Leotiomycetes</taxon>
        <taxon>Helotiales</taxon>
        <taxon>Dermateaceae</taxon>
        <taxon>Coleophoma</taxon>
    </lineage>
</organism>
<dbReference type="AlphaFoldDB" id="A0A3D8QYU0"/>
<feature type="transmembrane region" description="Helical" evidence="5">
    <location>
        <begin position="108"/>
        <end position="128"/>
    </location>
</feature>
<feature type="transmembrane region" description="Helical" evidence="5">
    <location>
        <begin position="373"/>
        <end position="392"/>
    </location>
</feature>
<dbReference type="FunFam" id="1.20.1250.20:FF:000447">
    <property type="entry name" value="MFS multidrug transporter, putative"/>
    <property type="match status" value="1"/>
</dbReference>
<evidence type="ECO:0000256" key="2">
    <source>
        <dbReference type="ARBA" id="ARBA00022692"/>
    </source>
</evidence>
<dbReference type="OrthoDB" id="5086884at2759"/>
<protein>
    <submittedName>
        <fullName evidence="7">Putative transporter-2</fullName>
    </submittedName>
</protein>
<dbReference type="PANTHER" id="PTHR42718:SF11">
    <property type="entry name" value="MAJOR FACILITATOR SUPERFAMILY (MFS) PROFILE DOMAIN-CONTAINING PROTEIN"/>
    <property type="match status" value="1"/>
</dbReference>
<dbReference type="Proteomes" id="UP000256328">
    <property type="component" value="Unassembled WGS sequence"/>
</dbReference>
<dbReference type="GO" id="GO:0022857">
    <property type="term" value="F:transmembrane transporter activity"/>
    <property type="evidence" value="ECO:0007669"/>
    <property type="project" value="InterPro"/>
</dbReference>
<dbReference type="GO" id="GO:0016020">
    <property type="term" value="C:membrane"/>
    <property type="evidence" value="ECO:0007669"/>
    <property type="project" value="UniProtKB-SubCell"/>
</dbReference>
<comment type="caution">
    <text evidence="7">The sequence shown here is derived from an EMBL/GenBank/DDBJ whole genome shotgun (WGS) entry which is preliminary data.</text>
</comment>
<feature type="transmembrane region" description="Helical" evidence="5">
    <location>
        <begin position="83"/>
        <end position="101"/>
    </location>
</feature>
<feature type="transmembrane region" description="Helical" evidence="5">
    <location>
        <begin position="311"/>
        <end position="333"/>
    </location>
</feature>